<evidence type="ECO:0000256" key="1">
    <source>
        <dbReference type="ARBA" id="ARBA00004141"/>
    </source>
</evidence>
<evidence type="ECO:0000256" key="4">
    <source>
        <dbReference type="ARBA" id="ARBA00023136"/>
    </source>
</evidence>
<keyword evidence="3 6" id="KW-1133">Transmembrane helix</keyword>
<dbReference type="Proteomes" id="UP001530377">
    <property type="component" value="Unassembled WGS sequence"/>
</dbReference>
<dbReference type="PIRSF" id="PIRSF005799">
    <property type="entry name" value="UDP-gal_transpt"/>
    <property type="match status" value="1"/>
</dbReference>
<comment type="subcellular location">
    <subcellularLocation>
        <location evidence="1">Membrane</location>
        <topology evidence="1">Multi-pass membrane protein</topology>
    </subcellularLocation>
</comment>
<evidence type="ECO:0000313" key="7">
    <source>
        <dbReference type="EMBL" id="KAL3815624.1"/>
    </source>
</evidence>
<dbReference type="AlphaFoldDB" id="A0ABD3RSH2"/>
<dbReference type="SUPFAM" id="SSF103481">
    <property type="entry name" value="Multidrug resistance efflux transporter EmrE"/>
    <property type="match status" value="1"/>
</dbReference>
<feature type="region of interest" description="Disordered" evidence="5">
    <location>
        <begin position="110"/>
        <end position="130"/>
    </location>
</feature>
<feature type="transmembrane region" description="Helical" evidence="6">
    <location>
        <begin position="148"/>
        <end position="168"/>
    </location>
</feature>
<gene>
    <name evidence="7" type="ORF">ACHAXA_007156</name>
</gene>
<reference evidence="7 8" key="1">
    <citation type="submission" date="2024-10" db="EMBL/GenBank/DDBJ databases">
        <title>Updated reference genomes for cyclostephanoid diatoms.</title>
        <authorList>
            <person name="Roberts W.R."/>
            <person name="Alverson A.J."/>
        </authorList>
    </citation>
    <scope>NUCLEOTIDE SEQUENCE [LARGE SCALE GENOMIC DNA]</scope>
    <source>
        <strain evidence="7 8">AJA228-03</strain>
    </source>
</reference>
<feature type="non-terminal residue" evidence="7">
    <location>
        <position position="1"/>
    </location>
</feature>
<proteinExistence type="predicted"/>
<keyword evidence="8" id="KW-1185">Reference proteome</keyword>
<evidence type="ECO:0000256" key="3">
    <source>
        <dbReference type="ARBA" id="ARBA00022989"/>
    </source>
</evidence>
<accession>A0ABD3RSH2</accession>
<name>A0ABD3RSH2_9STRA</name>
<dbReference type="NCBIfam" id="TIGR00803">
    <property type="entry name" value="nst"/>
    <property type="match status" value="1"/>
</dbReference>
<evidence type="ECO:0000256" key="6">
    <source>
        <dbReference type="SAM" id="Phobius"/>
    </source>
</evidence>
<dbReference type="EMBL" id="JALLPB020000190">
    <property type="protein sequence ID" value="KAL3815624.1"/>
    <property type="molecule type" value="Genomic_DNA"/>
</dbReference>
<feature type="transmembrane region" description="Helical" evidence="6">
    <location>
        <begin position="174"/>
        <end position="195"/>
    </location>
</feature>
<keyword evidence="2 6" id="KW-0812">Transmembrane</keyword>
<evidence type="ECO:0008006" key="9">
    <source>
        <dbReference type="Google" id="ProtNLM"/>
    </source>
</evidence>
<keyword evidence="4 6" id="KW-0472">Membrane</keyword>
<dbReference type="InterPro" id="IPR007271">
    <property type="entry name" value="Nuc_sug_transpt"/>
</dbReference>
<sequence>QELGGCRSQDQEKSVLGDLCHIKYFVLSLLVVQNTAYVLMLRHSRTRPGTMYLSSTAVCCVEAVKMLVCFGLTTFAYSFPHRNQSADGAGEYSMVNMTDIDVAATSSDALTTDDEDTEKGSESNDINASQSINGHESLRSHLKKQLRFDYRLAGVAGIFTVQNNLLFLAFRDAAVFQVAYQLKVLATAYFSVLLLKKELSRHQVVALVLLSMGVALLELDRTENTSNSSSQVQRRWIGMLAVLGASCTSGAGCVCFEYIIKTSSPSSVTPSLWANQLQLSTFGLITSVITTLIKDGRAILSGGFFQGYSSLVLLVIIMQGKFCLGCFISLGCIRNTDLNSSCRNYVAFGGLVVSAVIKYADNILKSFASALSIVSVTVISSLLFGFHVSYMFSLGCLLQLISIKLYSTYAT</sequence>
<feature type="transmembrane region" description="Helical" evidence="6">
    <location>
        <begin position="22"/>
        <end position="41"/>
    </location>
</feature>
<feature type="transmembrane region" description="Helical" evidence="6">
    <location>
        <begin position="305"/>
        <end position="330"/>
    </location>
</feature>
<organism evidence="7 8">
    <name type="scientific">Cyclostephanos tholiformis</name>
    <dbReference type="NCBI Taxonomy" id="382380"/>
    <lineage>
        <taxon>Eukaryota</taxon>
        <taxon>Sar</taxon>
        <taxon>Stramenopiles</taxon>
        <taxon>Ochrophyta</taxon>
        <taxon>Bacillariophyta</taxon>
        <taxon>Coscinodiscophyceae</taxon>
        <taxon>Thalassiosirophycidae</taxon>
        <taxon>Stephanodiscales</taxon>
        <taxon>Stephanodiscaceae</taxon>
        <taxon>Cyclostephanos</taxon>
    </lineage>
</organism>
<evidence type="ECO:0000256" key="2">
    <source>
        <dbReference type="ARBA" id="ARBA00022692"/>
    </source>
</evidence>
<comment type="caution">
    <text evidence="7">The sequence shown here is derived from an EMBL/GenBank/DDBJ whole genome shotgun (WGS) entry which is preliminary data.</text>
</comment>
<protein>
    <recommendedName>
        <fullName evidence="9">UDP-galactose transporter</fullName>
    </recommendedName>
</protein>
<feature type="transmembrane region" description="Helical" evidence="6">
    <location>
        <begin position="239"/>
        <end position="260"/>
    </location>
</feature>
<dbReference type="GO" id="GO:0016020">
    <property type="term" value="C:membrane"/>
    <property type="evidence" value="ECO:0007669"/>
    <property type="project" value="UniProtKB-SubCell"/>
</dbReference>
<evidence type="ECO:0000313" key="8">
    <source>
        <dbReference type="Proteomes" id="UP001530377"/>
    </source>
</evidence>
<dbReference type="Pfam" id="PF04142">
    <property type="entry name" value="Nuc_sug_transp"/>
    <property type="match status" value="3"/>
</dbReference>
<feature type="transmembrane region" description="Helical" evidence="6">
    <location>
        <begin position="342"/>
        <end position="360"/>
    </location>
</feature>
<dbReference type="PANTHER" id="PTHR10231">
    <property type="entry name" value="NUCLEOTIDE-SUGAR TRANSMEMBRANE TRANSPORTER"/>
    <property type="match status" value="1"/>
</dbReference>
<evidence type="ECO:0000256" key="5">
    <source>
        <dbReference type="SAM" id="MobiDB-lite"/>
    </source>
</evidence>
<dbReference type="InterPro" id="IPR037185">
    <property type="entry name" value="EmrE-like"/>
</dbReference>